<name>A0A813ZUT7_ADIRI</name>
<dbReference type="Proteomes" id="UP000663852">
    <property type="component" value="Unassembled WGS sequence"/>
</dbReference>
<accession>A0A813ZUT7</accession>
<sequence>MQALEQVIGSNVILLWLDDHIGRPENCQELKKQFPSSEKLCLFYEVESCVQFVETVKNKKVFAIIQGKYARDIVPCLEQHTSDPVVYIFCMNVLEHKSWAEEHDCILKGGILDPEADLLTRLTQDMADYATSKASEHESKKRAFEELAQYLTREAKRLRAEQCTLMFKTDPYSGQETPCVQPET</sequence>
<evidence type="ECO:0000313" key="2">
    <source>
        <dbReference type="EMBL" id="CAF0992721.1"/>
    </source>
</evidence>
<dbReference type="AlphaFoldDB" id="A0A813ZUT7"/>
<keyword evidence="3" id="KW-1185">Reference proteome</keyword>
<gene>
    <name evidence="2" type="ORF">EDS130_LOCUS14476</name>
    <name evidence="1" type="ORF">XAT740_LOCUS8219</name>
</gene>
<dbReference type="Proteomes" id="UP000663828">
    <property type="component" value="Unassembled WGS sequence"/>
</dbReference>
<evidence type="ECO:0000313" key="3">
    <source>
        <dbReference type="Proteomes" id="UP000663828"/>
    </source>
</evidence>
<protein>
    <submittedName>
        <fullName evidence="1">Uncharacterized protein</fullName>
    </submittedName>
</protein>
<reference evidence="1" key="1">
    <citation type="submission" date="2021-02" db="EMBL/GenBank/DDBJ databases">
        <authorList>
            <person name="Nowell W R."/>
        </authorList>
    </citation>
    <scope>NUCLEOTIDE SEQUENCE</scope>
</reference>
<dbReference type="EMBL" id="CAJNOJ010000059">
    <property type="protein sequence ID" value="CAF0992721.1"/>
    <property type="molecule type" value="Genomic_DNA"/>
</dbReference>
<dbReference type="OrthoDB" id="9972107at2759"/>
<organism evidence="1 3">
    <name type="scientific">Adineta ricciae</name>
    <name type="common">Rotifer</name>
    <dbReference type="NCBI Taxonomy" id="249248"/>
    <lineage>
        <taxon>Eukaryota</taxon>
        <taxon>Metazoa</taxon>
        <taxon>Spiralia</taxon>
        <taxon>Gnathifera</taxon>
        <taxon>Rotifera</taxon>
        <taxon>Eurotatoria</taxon>
        <taxon>Bdelloidea</taxon>
        <taxon>Adinetida</taxon>
        <taxon>Adinetidae</taxon>
        <taxon>Adineta</taxon>
    </lineage>
</organism>
<evidence type="ECO:0000313" key="1">
    <source>
        <dbReference type="EMBL" id="CAF0904826.1"/>
    </source>
</evidence>
<dbReference type="EMBL" id="CAJNOR010000406">
    <property type="protein sequence ID" value="CAF0904826.1"/>
    <property type="molecule type" value="Genomic_DNA"/>
</dbReference>
<comment type="caution">
    <text evidence="1">The sequence shown here is derived from an EMBL/GenBank/DDBJ whole genome shotgun (WGS) entry which is preliminary data.</text>
</comment>
<proteinExistence type="predicted"/>